<accession>A0A6A4SS98</accession>
<evidence type="ECO:0000313" key="2">
    <source>
        <dbReference type="Proteomes" id="UP000438429"/>
    </source>
</evidence>
<proteinExistence type="predicted"/>
<evidence type="ECO:0000313" key="1">
    <source>
        <dbReference type="EMBL" id="KAF0033924.1"/>
    </source>
</evidence>
<gene>
    <name evidence="1" type="ORF">F2P81_013990</name>
</gene>
<dbReference type="AlphaFoldDB" id="A0A6A4SS98"/>
<reference evidence="1 2" key="1">
    <citation type="submission" date="2019-06" db="EMBL/GenBank/DDBJ databases">
        <title>Draft genomes of female and male turbot (Scophthalmus maximus).</title>
        <authorList>
            <person name="Xu H."/>
            <person name="Xu X.-W."/>
            <person name="Shao C."/>
            <person name="Chen S."/>
        </authorList>
    </citation>
    <scope>NUCLEOTIDE SEQUENCE [LARGE SCALE GENOMIC DNA]</scope>
    <source>
        <strain evidence="1">Ysfricsl-2016a</strain>
        <tissue evidence="1">Blood</tissue>
    </source>
</reference>
<sequence length="461" mass="52339">MDGCDDVFNVSGCEDVGVIGVTRCGTRTEVHPEEDSAAVTRRRRRITAAGGHDACGARRLLQIVHRQHTHMGSCLPMALDYMLRFYPYSLTTLKIPLHIVRYQSNFSPEGLDHDWVGRGRYANGMTITGTADEMQTCQREREHQCEKGTGDEGAKMPMDTSKKLQGSMAEKEENVIHVAKRTPVTALWHNSKAGRRIHQEPNPLLQGTMLGYTFLRNVHSVERTNLRDNLGAVSLIQDISLDERFSVLKVSSSQRHVLTPVMSGSPLDEKVALQTTHCQMDVRKKQALEVQYKCARFEQDLFRKKGNGRERIECYCATFPPPVPLSPVVLRCHWLCCTAVFGKSCPGNTQRDVVQSKPVLNYLFTVEYGLHIELFTSNGDGQSPDMRSRVWSNNCNCLRFELFTFLFMYGHVLLMQTVPQHCDCTVKNSVAKLVEQKLMMHNFNFFPYDLNLHFVLCCIML</sequence>
<dbReference type="EMBL" id="VEVO01000012">
    <property type="protein sequence ID" value="KAF0033924.1"/>
    <property type="molecule type" value="Genomic_DNA"/>
</dbReference>
<protein>
    <submittedName>
        <fullName evidence="1">Uncharacterized protein</fullName>
    </submittedName>
</protein>
<organism evidence="1 2">
    <name type="scientific">Scophthalmus maximus</name>
    <name type="common">Turbot</name>
    <name type="synonym">Psetta maxima</name>
    <dbReference type="NCBI Taxonomy" id="52904"/>
    <lineage>
        <taxon>Eukaryota</taxon>
        <taxon>Metazoa</taxon>
        <taxon>Chordata</taxon>
        <taxon>Craniata</taxon>
        <taxon>Vertebrata</taxon>
        <taxon>Euteleostomi</taxon>
        <taxon>Actinopterygii</taxon>
        <taxon>Neopterygii</taxon>
        <taxon>Teleostei</taxon>
        <taxon>Neoteleostei</taxon>
        <taxon>Acanthomorphata</taxon>
        <taxon>Carangaria</taxon>
        <taxon>Pleuronectiformes</taxon>
        <taxon>Pleuronectoidei</taxon>
        <taxon>Scophthalmidae</taxon>
        <taxon>Scophthalmus</taxon>
    </lineage>
</organism>
<name>A0A6A4SS98_SCOMX</name>
<dbReference type="Proteomes" id="UP000438429">
    <property type="component" value="Unassembled WGS sequence"/>
</dbReference>
<comment type="caution">
    <text evidence="1">The sequence shown here is derived from an EMBL/GenBank/DDBJ whole genome shotgun (WGS) entry which is preliminary data.</text>
</comment>